<accession>A0A1L9PXX9</accession>
<dbReference type="RefSeq" id="XP_040672085.1">
    <property type="nucleotide sequence ID" value="XM_040818110.1"/>
</dbReference>
<dbReference type="GeneID" id="63733621"/>
<organism evidence="2 3">
    <name type="scientific">Aspergillus versicolor CBS 583.65</name>
    <dbReference type="NCBI Taxonomy" id="1036611"/>
    <lineage>
        <taxon>Eukaryota</taxon>
        <taxon>Fungi</taxon>
        <taxon>Dikarya</taxon>
        <taxon>Ascomycota</taxon>
        <taxon>Pezizomycotina</taxon>
        <taxon>Eurotiomycetes</taxon>
        <taxon>Eurotiomycetidae</taxon>
        <taxon>Eurotiales</taxon>
        <taxon>Aspergillaceae</taxon>
        <taxon>Aspergillus</taxon>
        <taxon>Aspergillus subgen. Nidulantes</taxon>
    </lineage>
</organism>
<gene>
    <name evidence="2" type="ORF">ASPVEDRAFT_87631</name>
</gene>
<dbReference type="VEuPathDB" id="FungiDB:ASPVEDRAFT_87631"/>
<evidence type="ECO:0000313" key="2">
    <source>
        <dbReference type="EMBL" id="OJJ06323.1"/>
    </source>
</evidence>
<evidence type="ECO:0000313" key="3">
    <source>
        <dbReference type="Proteomes" id="UP000184073"/>
    </source>
</evidence>
<reference evidence="3" key="1">
    <citation type="journal article" date="2017" name="Genome Biol.">
        <title>Comparative genomics reveals high biological diversity and specific adaptations in the industrially and medically important fungal genus Aspergillus.</title>
        <authorList>
            <person name="de Vries R.P."/>
            <person name="Riley R."/>
            <person name="Wiebenga A."/>
            <person name="Aguilar-Osorio G."/>
            <person name="Amillis S."/>
            <person name="Uchima C.A."/>
            <person name="Anderluh G."/>
            <person name="Asadollahi M."/>
            <person name="Askin M."/>
            <person name="Barry K."/>
            <person name="Battaglia E."/>
            <person name="Bayram O."/>
            <person name="Benocci T."/>
            <person name="Braus-Stromeyer S.A."/>
            <person name="Caldana C."/>
            <person name="Canovas D."/>
            <person name="Cerqueira G.C."/>
            <person name="Chen F."/>
            <person name="Chen W."/>
            <person name="Choi C."/>
            <person name="Clum A."/>
            <person name="Dos Santos R.A."/>
            <person name="Damasio A.R."/>
            <person name="Diallinas G."/>
            <person name="Emri T."/>
            <person name="Fekete E."/>
            <person name="Flipphi M."/>
            <person name="Freyberg S."/>
            <person name="Gallo A."/>
            <person name="Gournas C."/>
            <person name="Habgood R."/>
            <person name="Hainaut M."/>
            <person name="Harispe M.L."/>
            <person name="Henrissat B."/>
            <person name="Hilden K.S."/>
            <person name="Hope R."/>
            <person name="Hossain A."/>
            <person name="Karabika E."/>
            <person name="Karaffa L."/>
            <person name="Karanyi Z."/>
            <person name="Krasevec N."/>
            <person name="Kuo A."/>
            <person name="Kusch H."/>
            <person name="LaButti K."/>
            <person name="Lagendijk E.L."/>
            <person name="Lapidus A."/>
            <person name="Levasseur A."/>
            <person name="Lindquist E."/>
            <person name="Lipzen A."/>
            <person name="Logrieco A.F."/>
            <person name="MacCabe A."/>
            <person name="Maekelae M.R."/>
            <person name="Malavazi I."/>
            <person name="Melin P."/>
            <person name="Meyer V."/>
            <person name="Mielnichuk N."/>
            <person name="Miskei M."/>
            <person name="Molnar A.P."/>
            <person name="Mule G."/>
            <person name="Ngan C.Y."/>
            <person name="Orejas M."/>
            <person name="Orosz E."/>
            <person name="Ouedraogo J.P."/>
            <person name="Overkamp K.M."/>
            <person name="Park H.-S."/>
            <person name="Perrone G."/>
            <person name="Piumi F."/>
            <person name="Punt P.J."/>
            <person name="Ram A.F."/>
            <person name="Ramon A."/>
            <person name="Rauscher S."/>
            <person name="Record E."/>
            <person name="Riano-Pachon D.M."/>
            <person name="Robert V."/>
            <person name="Roehrig J."/>
            <person name="Ruller R."/>
            <person name="Salamov A."/>
            <person name="Salih N.S."/>
            <person name="Samson R.A."/>
            <person name="Sandor E."/>
            <person name="Sanguinetti M."/>
            <person name="Schuetze T."/>
            <person name="Sepcic K."/>
            <person name="Shelest E."/>
            <person name="Sherlock G."/>
            <person name="Sophianopoulou V."/>
            <person name="Squina F.M."/>
            <person name="Sun H."/>
            <person name="Susca A."/>
            <person name="Todd R.B."/>
            <person name="Tsang A."/>
            <person name="Unkles S.E."/>
            <person name="van de Wiele N."/>
            <person name="van Rossen-Uffink D."/>
            <person name="Oliveira J.V."/>
            <person name="Vesth T.C."/>
            <person name="Visser J."/>
            <person name="Yu J.-H."/>
            <person name="Zhou M."/>
            <person name="Andersen M.R."/>
            <person name="Archer D.B."/>
            <person name="Baker S.E."/>
            <person name="Benoit I."/>
            <person name="Brakhage A.A."/>
            <person name="Braus G.H."/>
            <person name="Fischer R."/>
            <person name="Frisvad J.C."/>
            <person name="Goldman G.H."/>
            <person name="Houbraken J."/>
            <person name="Oakley B."/>
            <person name="Pocsi I."/>
            <person name="Scazzocchio C."/>
            <person name="Seiboth B."/>
            <person name="vanKuyk P.A."/>
            <person name="Wortman J."/>
            <person name="Dyer P.S."/>
            <person name="Grigoriev I.V."/>
        </authorList>
    </citation>
    <scope>NUCLEOTIDE SEQUENCE [LARGE SCALE GENOMIC DNA]</scope>
    <source>
        <strain evidence="3">CBS 583.65</strain>
    </source>
</reference>
<keyword evidence="3" id="KW-1185">Reference proteome</keyword>
<dbReference type="AlphaFoldDB" id="A0A1L9PXX9"/>
<protein>
    <submittedName>
        <fullName evidence="2">Uncharacterized protein</fullName>
    </submittedName>
</protein>
<dbReference type="EMBL" id="KV878134">
    <property type="protein sequence ID" value="OJJ06323.1"/>
    <property type="molecule type" value="Genomic_DNA"/>
</dbReference>
<feature type="compositionally biased region" description="Polar residues" evidence="1">
    <location>
        <begin position="1"/>
        <end position="18"/>
    </location>
</feature>
<proteinExistence type="predicted"/>
<dbReference type="Proteomes" id="UP000184073">
    <property type="component" value="Unassembled WGS sequence"/>
</dbReference>
<name>A0A1L9PXX9_ASPVE</name>
<dbReference type="OrthoDB" id="1577640at2759"/>
<feature type="region of interest" description="Disordered" evidence="1">
    <location>
        <begin position="1"/>
        <end position="24"/>
    </location>
</feature>
<evidence type="ECO:0000256" key="1">
    <source>
        <dbReference type="SAM" id="MobiDB-lite"/>
    </source>
</evidence>
<sequence length="450" mass="49616">MTNQEGATNGDAPTSSTAEPPKNRAASLMSELHVAIMNFDRGRILSLLIHEKYPIDRTIFKDAAVVYYNRAVFNALAFHLSKQRRDLLELARIRLPGEALSRLGIIPRQRILNSHAASVAAALVAAKAFDHETARLFVPDVIYPSSGTSLYFLVGCNKDAADILYNSGFMNVDEVDPLEYSPLAVLTVPKLTGYVGQYKVDTAERAFVNYLDMCTWFQNKRASLHRVFGLARGTPLHNVAGEVGKALVALLEEQAEMNPGETDESHGHRLSRNFTVIFWSTISNSPIIGAIMSDTRHRDRFSCPCSANGSLPLNVLLNEMIINYFLINNIKTPAIIGALVGAFLLSQQPTKCPPGLLDHVPSIVFRACSFASLGLAHSCRSASTNRLAVMSAERRMKHEKLDNLVSECEARFRQSGKPLAIFLAVDWAVGMTHYRLEGQSPVMSKNLSTR</sequence>